<evidence type="ECO:0000313" key="14">
    <source>
        <dbReference type="Proteomes" id="UP000009046"/>
    </source>
</evidence>
<evidence type="ECO:0000256" key="2">
    <source>
        <dbReference type="ARBA" id="ARBA00005649"/>
    </source>
</evidence>
<dbReference type="InterPro" id="IPR007287">
    <property type="entry name" value="Sof1"/>
</dbReference>
<dbReference type="Proteomes" id="UP000009046">
    <property type="component" value="Unassembled WGS sequence"/>
</dbReference>
<evidence type="ECO:0000256" key="1">
    <source>
        <dbReference type="ARBA" id="ARBA00004604"/>
    </source>
</evidence>
<dbReference type="UniPathway" id="UPA00143"/>
<keyword evidence="5" id="KW-0677">Repeat</keyword>
<organism>
    <name type="scientific">Pediculus humanus subsp. corporis</name>
    <name type="common">Body louse</name>
    <dbReference type="NCBI Taxonomy" id="121224"/>
    <lineage>
        <taxon>Eukaryota</taxon>
        <taxon>Metazoa</taxon>
        <taxon>Ecdysozoa</taxon>
        <taxon>Arthropoda</taxon>
        <taxon>Hexapoda</taxon>
        <taxon>Insecta</taxon>
        <taxon>Pterygota</taxon>
        <taxon>Neoptera</taxon>
        <taxon>Paraneoptera</taxon>
        <taxon>Psocodea</taxon>
        <taxon>Troctomorpha</taxon>
        <taxon>Phthiraptera</taxon>
        <taxon>Anoplura</taxon>
        <taxon>Pediculidae</taxon>
        <taxon>Pediculus</taxon>
    </lineage>
</organism>
<reference evidence="13" key="3">
    <citation type="submission" date="2021-02" db="UniProtKB">
        <authorList>
            <consortium name="EnsemblMetazoa"/>
        </authorList>
    </citation>
    <scope>IDENTIFICATION</scope>
    <source>
        <strain evidence="13">USDA</strain>
    </source>
</reference>
<evidence type="ECO:0000256" key="7">
    <source>
        <dbReference type="ARBA" id="ARBA00023274"/>
    </source>
</evidence>
<dbReference type="SUPFAM" id="SSF50978">
    <property type="entry name" value="WD40 repeat-like"/>
    <property type="match status" value="1"/>
</dbReference>
<comment type="subcellular location">
    <subcellularLocation>
        <location evidence="1">Nucleus</location>
        <location evidence="1">Nucleolus</location>
    </subcellularLocation>
</comment>
<dbReference type="InParanoid" id="E0VTG5"/>
<dbReference type="GO" id="GO:0032040">
    <property type="term" value="C:small-subunit processome"/>
    <property type="evidence" value="ECO:0007669"/>
    <property type="project" value="TreeGrafter"/>
</dbReference>
<feature type="compositionally biased region" description="Basic and acidic residues" evidence="10">
    <location>
        <begin position="425"/>
        <end position="436"/>
    </location>
</feature>
<evidence type="ECO:0000256" key="8">
    <source>
        <dbReference type="ARBA" id="ARBA00032239"/>
    </source>
</evidence>
<dbReference type="InterPro" id="IPR019775">
    <property type="entry name" value="WD40_repeat_CS"/>
</dbReference>
<dbReference type="PROSITE" id="PS00678">
    <property type="entry name" value="WD_REPEATS_1"/>
    <property type="match status" value="1"/>
</dbReference>
<evidence type="ECO:0000256" key="10">
    <source>
        <dbReference type="SAM" id="MobiDB-lite"/>
    </source>
</evidence>
<feature type="domain" description="Sof1-like protein" evidence="11">
    <location>
        <begin position="345"/>
        <end position="430"/>
    </location>
</feature>
<dbReference type="eggNOG" id="KOG0268">
    <property type="taxonomic scope" value="Eukaryota"/>
</dbReference>
<protein>
    <recommendedName>
        <fullName evidence="3">DDB1- and CUL4-associated factor 13</fullName>
    </recommendedName>
    <alternativeName>
        <fullName evidence="8">WD repeat and SOF domain-containing protein 1</fullName>
    </alternativeName>
</protein>
<feature type="repeat" description="WD" evidence="9">
    <location>
        <begin position="269"/>
        <end position="310"/>
    </location>
</feature>
<proteinExistence type="inferred from homology"/>
<feature type="repeat" description="WD" evidence="9">
    <location>
        <begin position="62"/>
        <end position="104"/>
    </location>
</feature>
<dbReference type="InterPro" id="IPR051733">
    <property type="entry name" value="WD_repeat_DCAF13/WDSOF1"/>
</dbReference>
<dbReference type="OrthoDB" id="10249065at2759"/>
<keyword evidence="4 9" id="KW-0853">WD repeat</keyword>
<feature type="region of interest" description="Disordered" evidence="10">
    <location>
        <begin position="408"/>
        <end position="436"/>
    </location>
</feature>
<dbReference type="KEGG" id="phu:Phum_PHUM432410"/>
<evidence type="ECO:0000256" key="3">
    <source>
        <dbReference type="ARBA" id="ARBA00021762"/>
    </source>
</evidence>
<dbReference type="VEuPathDB" id="VectorBase:PHUM432410"/>
<reference evidence="12" key="2">
    <citation type="submission" date="2007-04" db="EMBL/GenBank/DDBJ databases">
        <title>The genome of the human body louse.</title>
        <authorList>
            <consortium name="The Human Body Louse Genome Consortium"/>
            <person name="Kirkness E."/>
            <person name="Walenz B."/>
            <person name="Hass B."/>
            <person name="Bruggner R."/>
            <person name="Strausberg R."/>
        </authorList>
    </citation>
    <scope>NUCLEOTIDE SEQUENCE</scope>
    <source>
        <strain evidence="12">USDA</strain>
    </source>
</reference>
<dbReference type="PANTHER" id="PTHR22851:SF0">
    <property type="entry name" value="DDB1- AND CUL4-ASSOCIATED FACTOR 13"/>
    <property type="match status" value="1"/>
</dbReference>
<name>E0VTG5_PEDHC</name>
<dbReference type="InterPro" id="IPR036322">
    <property type="entry name" value="WD40_repeat_dom_sf"/>
</dbReference>
<evidence type="ECO:0000256" key="4">
    <source>
        <dbReference type="ARBA" id="ARBA00022574"/>
    </source>
</evidence>
<dbReference type="HOGENOM" id="CLU_033999_0_0_1"/>
<dbReference type="Pfam" id="PF04158">
    <property type="entry name" value="Sof1"/>
    <property type="match status" value="1"/>
</dbReference>
<dbReference type="CTD" id="8230272"/>
<evidence type="ECO:0000259" key="11">
    <source>
        <dbReference type="Pfam" id="PF04158"/>
    </source>
</evidence>
<dbReference type="InterPro" id="IPR001680">
    <property type="entry name" value="WD40_rpt"/>
</dbReference>
<evidence type="ECO:0000313" key="13">
    <source>
        <dbReference type="EnsemblMetazoa" id="PHUM432410-PA"/>
    </source>
</evidence>
<evidence type="ECO:0000256" key="6">
    <source>
        <dbReference type="ARBA" id="ARBA00023242"/>
    </source>
</evidence>
<keyword evidence="6" id="KW-0539">Nucleus</keyword>
<dbReference type="OMA" id="EDHNAYI"/>
<dbReference type="GO" id="GO:0016567">
    <property type="term" value="P:protein ubiquitination"/>
    <property type="evidence" value="ECO:0007669"/>
    <property type="project" value="UniProtKB-UniPathway"/>
</dbReference>
<dbReference type="PANTHER" id="PTHR22851">
    <property type="entry name" value="U3 SMALL NUCLEOLAR RNA U3 SNORNA ASSOCIATED PROTEIN"/>
    <property type="match status" value="1"/>
</dbReference>
<evidence type="ECO:0000313" key="12">
    <source>
        <dbReference type="EMBL" id="EEB16671.1"/>
    </source>
</evidence>
<dbReference type="EnsemblMetazoa" id="PHUM432410-RA">
    <property type="protein sequence ID" value="PHUM432410-PA"/>
    <property type="gene ID" value="PHUM432410"/>
</dbReference>
<gene>
    <name evidence="13" type="primary">8230272</name>
    <name evidence="12" type="ORF">Phum_PHUM432410</name>
</gene>
<evidence type="ECO:0000256" key="5">
    <source>
        <dbReference type="ARBA" id="ARBA00022737"/>
    </source>
</evidence>
<dbReference type="PROSITE" id="PS50294">
    <property type="entry name" value="WD_REPEATS_REGION"/>
    <property type="match status" value="2"/>
</dbReference>
<dbReference type="Gene3D" id="2.130.10.10">
    <property type="entry name" value="YVTN repeat-like/Quinoprotein amine dehydrogenase"/>
    <property type="match status" value="2"/>
</dbReference>
<dbReference type="EMBL" id="DS235765">
    <property type="protein sequence ID" value="EEB16671.1"/>
    <property type="molecule type" value="Genomic_DNA"/>
</dbReference>
<feature type="repeat" description="WD" evidence="9">
    <location>
        <begin position="312"/>
        <end position="353"/>
    </location>
</feature>
<dbReference type="PROSITE" id="PS50082">
    <property type="entry name" value="WD_REPEATS_2"/>
    <property type="match status" value="3"/>
</dbReference>
<dbReference type="InterPro" id="IPR015943">
    <property type="entry name" value="WD40/YVTN_repeat-like_dom_sf"/>
</dbReference>
<dbReference type="SMART" id="SM00320">
    <property type="entry name" value="WD40"/>
    <property type="match status" value="5"/>
</dbReference>
<keyword evidence="14" id="KW-1185">Reference proteome</keyword>
<dbReference type="GeneID" id="8230272"/>
<comment type="similarity">
    <text evidence="2">Belongs to the WD repeat DCAF13/WDSOF1 family.</text>
</comment>
<keyword evidence="7" id="KW-0687">Ribonucleoprotein</keyword>
<sequence length="436" mass="50429">MKVKMLTRNPDVYLRETIKDIHKVPRNFDPSLHPFEVQREYVKALNAVKLEKVFAKPFVGNLDGHKEGVTCISKHPKKLSYILSGAYDGEVKLWDLSSKKCLQTIQAHDSCIRGCTFLPDGEHFITIGDKNIKIWETEISNENFIEPTDTMVSKSVLNAISHHQTEPLYATCGEICQIWEETRSEPIQTFKWGVDSLHDVSYNPIESYLLATCASDRSVILYDSRATGPVRKIKMKLRINKICWNPMEAFVFTGASEDYKQYSTPIHVHKDHVSAVMFVDYSPTGKEFVSGGYDKSIRIFNVNKSSSREIYHTKRMQRLSTVQWTLDDKYIISGSDEMNIRIWKARASEKLGILRPREKLALNYNEALKAKYAAHPQISRIKRHRHVPKYIYNARRQLKMANEKILRKEDNRRKHSKPGTVPSVSERERHFIGVEE</sequence>
<evidence type="ECO:0000256" key="9">
    <source>
        <dbReference type="PROSITE-ProRule" id="PRU00221"/>
    </source>
</evidence>
<accession>E0VTG5</accession>
<reference evidence="12" key="1">
    <citation type="submission" date="2007-04" db="EMBL/GenBank/DDBJ databases">
        <title>Annotation of Pediculus humanus corporis strain USDA.</title>
        <authorList>
            <person name="Kirkness E."/>
            <person name="Hannick L."/>
            <person name="Hass B."/>
            <person name="Bruggner R."/>
            <person name="Lawson D."/>
            <person name="Bidwell S."/>
            <person name="Joardar V."/>
            <person name="Caler E."/>
            <person name="Walenz B."/>
            <person name="Inman J."/>
            <person name="Schobel S."/>
            <person name="Galinsky K."/>
            <person name="Amedeo P."/>
            <person name="Strausberg R."/>
        </authorList>
    </citation>
    <scope>NUCLEOTIDE SEQUENCE</scope>
    <source>
        <strain evidence="12">USDA</strain>
    </source>
</reference>
<dbReference type="STRING" id="121224.E0VTG5"/>
<dbReference type="RefSeq" id="XP_002429409.1">
    <property type="nucleotide sequence ID" value="XM_002429364.1"/>
</dbReference>
<dbReference type="GO" id="GO:0000462">
    <property type="term" value="P:maturation of SSU-rRNA from tricistronic rRNA transcript (SSU-rRNA, 5.8S rRNA, LSU-rRNA)"/>
    <property type="evidence" value="ECO:0007669"/>
    <property type="project" value="TreeGrafter"/>
</dbReference>
<dbReference type="EMBL" id="AAZO01005273">
    <property type="status" value="NOT_ANNOTATED_CDS"/>
    <property type="molecule type" value="Genomic_DNA"/>
</dbReference>
<dbReference type="FunCoup" id="E0VTG5">
    <property type="interactions" value="2253"/>
</dbReference>
<dbReference type="CDD" id="cd00200">
    <property type="entry name" value="WD40"/>
    <property type="match status" value="1"/>
</dbReference>
<dbReference type="Pfam" id="PF00400">
    <property type="entry name" value="WD40"/>
    <property type="match status" value="4"/>
</dbReference>
<dbReference type="AlphaFoldDB" id="E0VTG5"/>